<dbReference type="AlphaFoldDB" id="A0A2P5HTE3"/>
<accession>A0A2P5HTE3</accession>
<feature type="domain" description="F-box" evidence="1">
    <location>
        <begin position="301"/>
        <end position="348"/>
    </location>
</feature>
<proteinExistence type="predicted"/>
<dbReference type="PROSITE" id="PS50181">
    <property type="entry name" value="FBOX"/>
    <property type="match status" value="1"/>
</dbReference>
<dbReference type="EMBL" id="MAVT02000780">
    <property type="protein sequence ID" value="POS73530.1"/>
    <property type="molecule type" value="Genomic_DNA"/>
</dbReference>
<sequence>MGSADDYCAICGGPLRGDLIAEKPRTAAFLKKWAKDKEQHLSGNQGAHGPRCEVDEYELEDWAEENKSWNHYDEDNSYDEDVISVKDAQWTQTIHVLGLNPNAEGHNKLALPVLKLAMEAPMNWKAACKDPLTCFCSRRVFVSGPGTYVDVGGVDVDNGDDPNAEDFDIFSVRCYQNENDNRDAIFPFHWCCYEMLSKCVTGSFDARRFDGDELVYRLNNNLLYGIMQELLDQCGRSFSDIDYGDARRMQDQFWEAKPGYEFLVCHPSDAPGAKEVVLSMFASGAFKARSRCSDLGSRVRSDPFLRIPYDVVYRISGFISNEDLVNLARASWPVHGVWQNNDQFWRQRIRATFLPWFFELAELVEQDEKLLRTNNPQLVFQWAERSTRPDRWLTGPLMGVVNRRRIWRSCEQYGRLYRAEEEFQNDASISDEERLIRKYSKDVGLAYVSSPGAIKVNPTRTVFWAKTWTELRSQEKTLESFWDRRGSLVGISLTPNGQERRLLGISGSDDEMTRTSMRFGAEEWIKGLVLHLPVPTDLDDDGLETSLKGITVILDSGRRSVMGDTSGCHMQRLLSVAPDWCITGMRGTTGFVRDNLQLTRLGLVEAQPPGLGDYSVPPHRLLGPRQTQLEQLSWDDDYSQVLGQSIQEHQTLELTLPREWYYPSTGYSPNSLLPHGALIWAKDAGEQRALRRFKGCIVSGRGFTGPAHLCVSGISAEHEPAADPGRREVVVNKAVGLFESFDMDGPGGEVVTEIEVPKEDFPRALKIHTSLGRTCSWGEAGTVSFSGERIKDWRSIKAPTGKTLVGLVVSFGRRRDVIEFVGGLSMPLEAFDVLQTTSAV</sequence>
<keyword evidence="3" id="KW-1185">Reference proteome</keyword>
<protein>
    <recommendedName>
        <fullName evidence="1">F-box domain-containing protein</fullName>
    </recommendedName>
</protein>
<evidence type="ECO:0000259" key="1">
    <source>
        <dbReference type="PROSITE" id="PS50181"/>
    </source>
</evidence>
<dbReference type="InterPro" id="IPR001810">
    <property type="entry name" value="F-box_dom"/>
</dbReference>
<name>A0A2P5HTE3_DIAHE</name>
<dbReference type="STRING" id="158607.A0A2P5HTE3"/>
<gene>
    <name evidence="2" type="ORF">DHEL01_v208073</name>
</gene>
<reference evidence="2" key="1">
    <citation type="submission" date="2017-09" db="EMBL/GenBank/DDBJ databases">
        <title>Polyketide synthases of a Diaporthe helianthi virulent isolate.</title>
        <authorList>
            <person name="Baroncelli R."/>
        </authorList>
    </citation>
    <scope>NUCLEOTIDE SEQUENCE [LARGE SCALE GENOMIC DNA]</scope>
    <source>
        <strain evidence="2">7/96</strain>
    </source>
</reference>
<dbReference type="SUPFAM" id="SSF81383">
    <property type="entry name" value="F-box domain"/>
    <property type="match status" value="1"/>
</dbReference>
<dbReference type="InterPro" id="IPR036047">
    <property type="entry name" value="F-box-like_dom_sf"/>
</dbReference>
<evidence type="ECO:0000313" key="2">
    <source>
        <dbReference type="EMBL" id="POS73530.1"/>
    </source>
</evidence>
<evidence type="ECO:0000313" key="3">
    <source>
        <dbReference type="Proteomes" id="UP000094444"/>
    </source>
</evidence>
<organism evidence="2 3">
    <name type="scientific">Diaporthe helianthi</name>
    <dbReference type="NCBI Taxonomy" id="158607"/>
    <lineage>
        <taxon>Eukaryota</taxon>
        <taxon>Fungi</taxon>
        <taxon>Dikarya</taxon>
        <taxon>Ascomycota</taxon>
        <taxon>Pezizomycotina</taxon>
        <taxon>Sordariomycetes</taxon>
        <taxon>Sordariomycetidae</taxon>
        <taxon>Diaporthales</taxon>
        <taxon>Diaporthaceae</taxon>
        <taxon>Diaporthe</taxon>
    </lineage>
</organism>
<dbReference type="Proteomes" id="UP000094444">
    <property type="component" value="Unassembled WGS sequence"/>
</dbReference>
<dbReference type="InParanoid" id="A0A2P5HTE3"/>
<comment type="caution">
    <text evidence="2">The sequence shown here is derived from an EMBL/GenBank/DDBJ whole genome shotgun (WGS) entry which is preliminary data.</text>
</comment>
<dbReference type="OrthoDB" id="2571985at2759"/>